<dbReference type="EnsemblMetazoa" id="AARA006119-RA">
    <property type="protein sequence ID" value="AARA006119-PA"/>
    <property type="gene ID" value="AARA006119"/>
</dbReference>
<organism evidence="1 2">
    <name type="scientific">Anopheles arabiensis</name>
    <name type="common">Mosquito</name>
    <dbReference type="NCBI Taxonomy" id="7173"/>
    <lineage>
        <taxon>Eukaryota</taxon>
        <taxon>Metazoa</taxon>
        <taxon>Ecdysozoa</taxon>
        <taxon>Arthropoda</taxon>
        <taxon>Hexapoda</taxon>
        <taxon>Insecta</taxon>
        <taxon>Pterygota</taxon>
        <taxon>Neoptera</taxon>
        <taxon>Endopterygota</taxon>
        <taxon>Diptera</taxon>
        <taxon>Nematocera</taxon>
        <taxon>Culicoidea</taxon>
        <taxon>Culicidae</taxon>
        <taxon>Anophelinae</taxon>
        <taxon>Anopheles</taxon>
    </lineage>
</organism>
<accession>A0A182HXU1</accession>
<dbReference type="EMBL" id="APCN01005349">
    <property type="status" value="NOT_ANNOTATED_CDS"/>
    <property type="molecule type" value="Genomic_DNA"/>
</dbReference>
<dbReference type="GO" id="GO:0055105">
    <property type="term" value="F:ubiquitin-protein transferase inhibitor activity"/>
    <property type="evidence" value="ECO:0007669"/>
    <property type="project" value="TreeGrafter"/>
</dbReference>
<protein>
    <submittedName>
        <fullName evidence="1">Uncharacterized protein</fullName>
    </submittedName>
</protein>
<dbReference type="InterPro" id="IPR013877">
    <property type="entry name" value="YAP-bd/ALF4/Glomulin"/>
</dbReference>
<dbReference type="GO" id="GO:0005737">
    <property type="term" value="C:cytoplasm"/>
    <property type="evidence" value="ECO:0007669"/>
    <property type="project" value="TreeGrafter"/>
</dbReference>
<dbReference type="VEuPathDB" id="VectorBase:AARA006119"/>
<dbReference type="AlphaFoldDB" id="A0A182HXU1"/>
<dbReference type="Proteomes" id="UP000075840">
    <property type="component" value="Unassembled WGS sequence"/>
</dbReference>
<keyword evidence="2" id="KW-1185">Reference proteome</keyword>
<reference evidence="1" key="1">
    <citation type="submission" date="2022-08" db="UniProtKB">
        <authorList>
            <consortium name="EnsemblMetazoa"/>
        </authorList>
    </citation>
    <scope>IDENTIFICATION</scope>
    <source>
        <strain evidence="1">Dongola</strain>
    </source>
</reference>
<evidence type="ECO:0000313" key="1">
    <source>
        <dbReference type="EnsemblMetazoa" id="AARA006119-PA"/>
    </source>
</evidence>
<dbReference type="PANTHER" id="PTHR15430">
    <property type="entry name" value="GLOMULIN"/>
    <property type="match status" value="1"/>
</dbReference>
<dbReference type="PANTHER" id="PTHR15430:SF1">
    <property type="entry name" value="GLOMULIN"/>
    <property type="match status" value="1"/>
</dbReference>
<sequence length="619" mass="71424">MDVLEAVLAKLEEGSYKSAVDIITDPANDIAVKMQSMELISLISKNLTDENAEKKPDLYSATETVLSRVAQQCSPPEVLYELMEKVRITTSDDVFTSVLKCMQVAILRLPAKRARCMEWVFQTLIEYLDKIKLPEVINKDMDEQEEELLECEESIRRLLQLYITLLLFLEPIIKHLNQPSSNIFFETSLTQKNAVICFLLRLVGKLFPFLHLQRTEQLRKSLKQTPKLPASKSYSIQVAEDMIGTLLLLVKDPLFMLPYGEKRIHFESKKKDNDYDEESSYDCFLCQDTYMAEGFAMLFYLLLGEELLPGSVPQIYNPRYVFEMGLRYVVVLMSGDWTVMYFKGIRLMQALVKLVKDNMLSARDLDAQIHSIFCEHYVRGLERSGSVRNREVGIAVLTDYIHSFDDEGRYMIVSYMLKKFDDDSVRSYAINVYKDLIMNDMRQKLQEEPLIKWFSGDVLKNMLTHHICLLKQGAKTDLLDNSYSIISALSALWVLLKTDRSNRSHIWNYFETLEKQFLLELRTGIDLSRAHYQNEMKAAAEMKGKHSSVEQLPEITVSTLNGEMPPVMTKAKKVELCQGMLLRLDMLDFHLARVNSAIDQMRRTMGVDKCSSTQQMDSE</sequence>
<evidence type="ECO:0000313" key="2">
    <source>
        <dbReference type="Proteomes" id="UP000075840"/>
    </source>
</evidence>
<dbReference type="SUPFAM" id="SSF48371">
    <property type="entry name" value="ARM repeat"/>
    <property type="match status" value="1"/>
</dbReference>
<dbReference type="VEuPathDB" id="VectorBase:AARA21_013363"/>
<proteinExistence type="predicted"/>
<dbReference type="InterPro" id="IPR016024">
    <property type="entry name" value="ARM-type_fold"/>
</dbReference>
<name>A0A182HXU1_ANOAR</name>
<dbReference type="Pfam" id="PF08568">
    <property type="entry name" value="Kinetochor_Ybp2"/>
    <property type="match status" value="1"/>
</dbReference>
<dbReference type="InterPro" id="IPR019516">
    <property type="entry name" value="Glomulin/ALF4"/>
</dbReference>